<keyword evidence="3" id="KW-0808">Transferase</keyword>
<keyword evidence="6" id="KW-1133">Transmembrane helix</keyword>
<dbReference type="RefSeq" id="WP_171897053.1">
    <property type="nucleotide sequence ID" value="NZ_CP053660.1"/>
</dbReference>
<comment type="function">
    <text evidence="12">Catalyzes the acylation of glycosyl-4,4'-diaponeurosporenoate, i.e. the esterification of glucose at the C6'' position with the carboxyl group of the C(15) fatty acid 12-methyltetradecanoic acid, to yield staphyloxanthin. This is the last step in the biosynthesis of this orange pigment, present in most staphylococci strains.</text>
</comment>
<proteinExistence type="inferred from homology"/>
<comment type="subcellular location">
    <subcellularLocation>
        <location evidence="1">Cell membrane</location>
        <topology evidence="1">Single-pass membrane protein</topology>
    </subcellularLocation>
</comment>
<evidence type="ECO:0000256" key="4">
    <source>
        <dbReference type="ARBA" id="ARBA00022692"/>
    </source>
</evidence>
<keyword evidence="2" id="KW-1003">Cell membrane</keyword>
<sequence length="184" mass="20005">MSRPPVSARVVLVASSTTALAAGGMAAAWVFLGRSGFPFALVTHLLLMAWVSSIVGPQVRMSDLDWFRVRHGEPRLYSALGVRLFGKLLDAIGWNRVIARERGFSGTREGLEELDQDTRRSEVGHGICLVVTAAVALGMLSTGAWHGAVWLVALGLLVHLYPALLQRLLRARVQTILARLSRTP</sequence>
<dbReference type="GO" id="GO:0005886">
    <property type="term" value="C:plasma membrane"/>
    <property type="evidence" value="ECO:0007669"/>
    <property type="project" value="UniProtKB-SubCell"/>
</dbReference>
<dbReference type="Pfam" id="PF18927">
    <property type="entry name" value="CrtO"/>
    <property type="match status" value="1"/>
</dbReference>
<organism evidence="13 14">
    <name type="scientific">Nocardioides marmotae</name>
    <dbReference type="NCBI Taxonomy" id="2663857"/>
    <lineage>
        <taxon>Bacteria</taxon>
        <taxon>Bacillati</taxon>
        <taxon>Actinomycetota</taxon>
        <taxon>Actinomycetes</taxon>
        <taxon>Propionibacteriales</taxon>
        <taxon>Nocardioidaceae</taxon>
        <taxon>Nocardioides</taxon>
    </lineage>
</organism>
<accession>A0A6I3JCA0</accession>
<evidence type="ECO:0000256" key="1">
    <source>
        <dbReference type="ARBA" id="ARBA00004162"/>
    </source>
</evidence>
<dbReference type="InterPro" id="IPR044021">
    <property type="entry name" value="CrtO"/>
</dbReference>
<evidence type="ECO:0000256" key="11">
    <source>
        <dbReference type="ARBA" id="ARBA00023667"/>
    </source>
</evidence>
<protein>
    <recommendedName>
        <fullName evidence="11">Glycosyl-4,4'-diaponeurosporenoate acyltransferase</fullName>
    </recommendedName>
</protein>
<evidence type="ECO:0000256" key="10">
    <source>
        <dbReference type="ARBA" id="ARBA00023603"/>
    </source>
</evidence>
<comment type="caution">
    <text evidence="13">The sequence shown here is derived from an EMBL/GenBank/DDBJ whole genome shotgun (WGS) entry which is preliminary data.</text>
</comment>
<keyword evidence="7" id="KW-0472">Membrane</keyword>
<evidence type="ECO:0000256" key="8">
    <source>
        <dbReference type="ARBA" id="ARBA00023315"/>
    </source>
</evidence>
<keyword evidence="5" id="KW-0732">Signal</keyword>
<dbReference type="UniPathway" id="UPA00029">
    <property type="reaction ID" value="UER00560"/>
</dbReference>
<evidence type="ECO:0000256" key="5">
    <source>
        <dbReference type="ARBA" id="ARBA00022729"/>
    </source>
</evidence>
<evidence type="ECO:0000256" key="2">
    <source>
        <dbReference type="ARBA" id="ARBA00022475"/>
    </source>
</evidence>
<dbReference type="GO" id="GO:0016746">
    <property type="term" value="F:acyltransferase activity"/>
    <property type="evidence" value="ECO:0007669"/>
    <property type="project" value="UniProtKB-KW"/>
</dbReference>
<evidence type="ECO:0000256" key="7">
    <source>
        <dbReference type="ARBA" id="ARBA00023136"/>
    </source>
</evidence>
<name>A0A6I3JCA0_9ACTN</name>
<dbReference type="Proteomes" id="UP000433406">
    <property type="component" value="Unassembled WGS sequence"/>
</dbReference>
<evidence type="ECO:0000313" key="14">
    <source>
        <dbReference type="Proteomes" id="UP000433406"/>
    </source>
</evidence>
<dbReference type="EMBL" id="WLCI01000013">
    <property type="protein sequence ID" value="MTB95740.1"/>
    <property type="molecule type" value="Genomic_DNA"/>
</dbReference>
<dbReference type="AlphaFoldDB" id="A0A6I3JCA0"/>
<comment type="pathway">
    <text evidence="9">Carotenoid biosynthesis; staphyloxanthin biosynthesis; staphyloxanthin from farnesyl diphosphate: step 5/5.</text>
</comment>
<reference evidence="13 14" key="1">
    <citation type="submission" date="2019-10" db="EMBL/GenBank/DDBJ databases">
        <title>Nocardioides novel species isolated from the excrement of Marmot.</title>
        <authorList>
            <person name="Zhang G."/>
        </authorList>
    </citation>
    <scope>NUCLEOTIDE SEQUENCE [LARGE SCALE GENOMIC DNA]</scope>
    <source>
        <strain evidence="14">zg-579</strain>
    </source>
</reference>
<keyword evidence="8" id="KW-0012">Acyltransferase</keyword>
<evidence type="ECO:0000256" key="3">
    <source>
        <dbReference type="ARBA" id="ARBA00022679"/>
    </source>
</evidence>
<evidence type="ECO:0000256" key="6">
    <source>
        <dbReference type="ARBA" id="ARBA00022989"/>
    </source>
</evidence>
<evidence type="ECO:0000313" key="13">
    <source>
        <dbReference type="EMBL" id="MTB95740.1"/>
    </source>
</evidence>
<keyword evidence="4" id="KW-0812">Transmembrane</keyword>
<gene>
    <name evidence="13" type="ORF">GGQ22_11655</name>
</gene>
<evidence type="ECO:0000256" key="9">
    <source>
        <dbReference type="ARBA" id="ARBA00023588"/>
    </source>
</evidence>
<evidence type="ECO:0000256" key="12">
    <source>
        <dbReference type="ARBA" id="ARBA00025324"/>
    </source>
</evidence>
<keyword evidence="14" id="KW-1185">Reference proteome</keyword>
<comment type="similarity">
    <text evidence="10">Belongs to the acyltransferase CrtO family.</text>
</comment>